<feature type="region of interest" description="Disordered" evidence="3">
    <location>
        <begin position="577"/>
        <end position="604"/>
    </location>
</feature>
<dbReference type="InterPro" id="IPR003593">
    <property type="entry name" value="AAA+_ATPase"/>
</dbReference>
<evidence type="ECO:0000256" key="1">
    <source>
        <dbReference type="ARBA" id="ARBA00022741"/>
    </source>
</evidence>
<dbReference type="GO" id="GO:0005524">
    <property type="term" value="F:ATP binding"/>
    <property type="evidence" value="ECO:0007669"/>
    <property type="project" value="UniProtKB-KW"/>
</dbReference>
<organism evidence="5 6">
    <name type="scientific">Candidatus Lokiarchaeum ossiferum</name>
    <dbReference type="NCBI Taxonomy" id="2951803"/>
    <lineage>
        <taxon>Archaea</taxon>
        <taxon>Promethearchaeati</taxon>
        <taxon>Promethearchaeota</taxon>
        <taxon>Promethearchaeia</taxon>
        <taxon>Promethearchaeales</taxon>
        <taxon>Promethearchaeaceae</taxon>
        <taxon>Candidatus Lokiarchaeum</taxon>
    </lineage>
</organism>
<dbReference type="Gene3D" id="3.40.50.300">
    <property type="entry name" value="P-loop containing nucleotide triphosphate hydrolases"/>
    <property type="match status" value="1"/>
</dbReference>
<dbReference type="SUPFAM" id="SSF52540">
    <property type="entry name" value="P-loop containing nucleoside triphosphate hydrolases"/>
    <property type="match status" value="1"/>
</dbReference>
<dbReference type="Proteomes" id="UP001208689">
    <property type="component" value="Chromosome"/>
</dbReference>
<dbReference type="Pfam" id="PF00005">
    <property type="entry name" value="ABC_tran"/>
    <property type="match status" value="1"/>
</dbReference>
<evidence type="ECO:0000259" key="4">
    <source>
        <dbReference type="PROSITE" id="PS50893"/>
    </source>
</evidence>
<feature type="domain" description="ABC transporter" evidence="4">
    <location>
        <begin position="258"/>
        <end position="488"/>
    </location>
</feature>
<dbReference type="InterPro" id="IPR027417">
    <property type="entry name" value="P-loop_NTPase"/>
</dbReference>
<accession>A0ABY6HKV8</accession>
<evidence type="ECO:0000256" key="2">
    <source>
        <dbReference type="ARBA" id="ARBA00022840"/>
    </source>
</evidence>
<keyword evidence="1" id="KW-0547">Nucleotide-binding</keyword>
<dbReference type="PANTHER" id="PTHR43038">
    <property type="entry name" value="ATP-BINDING CASSETTE, SUB-FAMILY H, MEMBER 1"/>
    <property type="match status" value="1"/>
</dbReference>
<protein>
    <submittedName>
        <fullName evidence="5">Vitamin B12 import ATP-binding protein BtuD</fullName>
    </submittedName>
</protein>
<evidence type="ECO:0000313" key="6">
    <source>
        <dbReference type="Proteomes" id="UP001208689"/>
    </source>
</evidence>
<keyword evidence="2 5" id="KW-0067">ATP-binding</keyword>
<dbReference type="InterPro" id="IPR003439">
    <property type="entry name" value="ABC_transporter-like_ATP-bd"/>
</dbReference>
<dbReference type="PANTHER" id="PTHR43038:SF3">
    <property type="entry name" value="ABC TRANSPORTER G FAMILY MEMBER 20 ISOFORM X1"/>
    <property type="match status" value="1"/>
</dbReference>
<gene>
    <name evidence="5" type="ORF">NEF87_000430</name>
</gene>
<name>A0ABY6HKV8_9ARCH</name>
<evidence type="ECO:0000313" key="5">
    <source>
        <dbReference type="EMBL" id="UYP44145.1"/>
    </source>
</evidence>
<dbReference type="InterPro" id="IPR017871">
    <property type="entry name" value="ABC_transporter-like_CS"/>
</dbReference>
<dbReference type="EMBL" id="CP104013">
    <property type="protein sequence ID" value="UYP44145.1"/>
    <property type="molecule type" value="Genomic_DNA"/>
</dbReference>
<feature type="compositionally biased region" description="Basic and acidic residues" evidence="3">
    <location>
        <begin position="577"/>
        <end position="597"/>
    </location>
</feature>
<dbReference type="PROSITE" id="PS00211">
    <property type="entry name" value="ABC_TRANSPORTER_1"/>
    <property type="match status" value="1"/>
</dbReference>
<proteinExistence type="predicted"/>
<reference evidence="5" key="1">
    <citation type="submission" date="2022-09" db="EMBL/GenBank/DDBJ databases">
        <title>Actin cytoskeleton and complex cell architecture in an #Asgard archaeon.</title>
        <authorList>
            <person name="Ponce Toledo R.I."/>
            <person name="Schleper C."/>
            <person name="Rodrigues Oliveira T."/>
            <person name="Wollweber F."/>
            <person name="Xu J."/>
            <person name="Rittmann S."/>
            <person name="Klingl A."/>
            <person name="Pilhofer M."/>
        </authorList>
    </citation>
    <scope>NUCLEOTIDE SEQUENCE</scope>
    <source>
        <strain evidence="5">B-35</strain>
    </source>
</reference>
<sequence length="604" mass="69679">MNLYATDADLTGNNNQDFGGLGEHGYFTASQFEELWEWVDKRIQNMLNISIIGTYGKTGMGFQLKGRIIPQRHSLERKSLIILSSNFETSDSSSSIPYILEIHGKSVKGLKIQGRKEKLLIINYVVENTFQKPKKKMRAFSKRYLFRAFEYQDRYLVDWHIRMVAIGKIMEVGIPQYSIIDGMVVSRKKYKKKIHLKDFHLHSDFLRTGDDSELPFKKAELSIYLRKMRTRDYEYHYFEPELVVVVLEKSRLIKQNIISVRNLTVKFGKRVIIDKASFDIRHGSIIGIIGESGAGKSTTVKSMLAQVPYKGEISIMGINAQETKRIAPHIGFVPQDLTMIYHEFNAFENMVHFGTQYNLEEQEITQKAKNILKDLNMSRYMEKPVEELSGGQKRRVSIAVALVHDPTILILDEPTSGLDPMTRFSLWRFLDRINKLYGITLIVISHYLDEIEYSDKSAIYLKGIGFFDYDSPEGLKKKLPGGGMALEITLMDIDLRANEILEKIPHVEAVIQRGVRLRVLSNIHTEEMKIIVERHLREAGIAVYSLTAEIEVDMMDYFTYFSRKLGSGKNMIETNEKNKQKHINSELEHKNSQKQIDEENPDEI</sequence>
<evidence type="ECO:0000256" key="3">
    <source>
        <dbReference type="SAM" id="MobiDB-lite"/>
    </source>
</evidence>
<dbReference type="SMART" id="SM00382">
    <property type="entry name" value="AAA"/>
    <property type="match status" value="1"/>
</dbReference>
<dbReference type="PROSITE" id="PS50893">
    <property type="entry name" value="ABC_TRANSPORTER_2"/>
    <property type="match status" value="1"/>
</dbReference>
<keyword evidence="6" id="KW-1185">Reference proteome</keyword>
<dbReference type="CDD" id="cd03230">
    <property type="entry name" value="ABC_DR_subfamily_A"/>
    <property type="match status" value="1"/>
</dbReference>